<dbReference type="InterPro" id="IPR053881">
    <property type="entry name" value="Utp8_C"/>
</dbReference>
<feature type="region of interest" description="Disordered" evidence="1">
    <location>
        <begin position="380"/>
        <end position="404"/>
    </location>
</feature>
<sequence length="951" mass="102544">MTANISPISLSAPYTIFALSQPIHQTRAKDREGSTYRTCYTSPVENRKRRRAGNAEVAVAIDGEGVNIYDVRSAQLLSAHVLPPTTKFSCAPVSSATRVAKTKLLRKTYAAISFPKKKIVCWEENDVRGGQDTELGSTPIAPLSRSNSSGREVVHLCDLSTGGGAGLLVAYKDGYIRCFSADLKEELWELRPPDLPTAGTLNQIPTSPEVVYAITADLDIARKTLLKNRPDVFIPGCGTEDTRESGDLVLFTVVRTGSNFQTRLSLIPTGQAAGTNASELLVSDLLVVEGDQNSIFSLHLSSATLYQLSATHLTTFSLAPTVPTVASSLRLPTGSNKTHHMYSLLRISSSTVLVTTHDDISLYDTKFSSLQAHALLHQSSASSTVTGTDPPRTSSPASGPDAKPKGQIFLTSYIQDLDLAVGYSQAGIIGVQLTRTNGRSGAKAGVRRSGLLIDSLCRGVEMVGVGISKKQASVAPGSRKLLSRLASEGRGARRVLRGLGEAKEAGDIHKFEQIFAEYVGVSWEVEGTQQGEDTAMVNGTSDMGAANKLSSMGKPVSGPAPKRDGSYSPNIYKPLRHEFVVGVLDMLFEVSSDDNSAQRLRVSFYPPSVFRYLIESGSFSETLIKSYSGLVQCLAEFDPSLRTLEWMLGVAGEIGLGEVIKAIGIGLRHGNVNVEGEDQTVLDVIRSEVMRLALVRLNSFPAEAIAKALKTGLGGQDLMDLIHLLRKELLFDRQLHGEVGVGIGIEDIGIVADLLIVALDTIGIGGLVLGNSSDEFIQELRSEVMAVVEGVQEAAALKSILEEVLRHADWRRATIEKKQAGKQKAKKRKRNSEGVKASAKENESREVELRNEIGRTAVERTREMPAKSVSVARHLINSGPIINADTSVVSPLLPLGVPPAPVSRISWVAARPAENGINFKELRQLNRRKIKEASYRESMVAGVYSVESMLV</sequence>
<feature type="region of interest" description="Disordered" evidence="1">
    <location>
        <begin position="534"/>
        <end position="568"/>
    </location>
</feature>
<organism evidence="4 5">
    <name type="scientific">Tuber borchii</name>
    <name type="common">White truffle</name>
    <dbReference type="NCBI Taxonomy" id="42251"/>
    <lineage>
        <taxon>Eukaryota</taxon>
        <taxon>Fungi</taxon>
        <taxon>Dikarya</taxon>
        <taxon>Ascomycota</taxon>
        <taxon>Pezizomycotina</taxon>
        <taxon>Pezizomycetes</taxon>
        <taxon>Pezizales</taxon>
        <taxon>Tuberaceae</taxon>
        <taxon>Tuber</taxon>
    </lineage>
</organism>
<dbReference type="Proteomes" id="UP000244722">
    <property type="component" value="Unassembled WGS sequence"/>
</dbReference>
<comment type="caution">
    <text evidence="4">The sequence shown here is derived from an EMBL/GenBank/DDBJ whole genome shotgun (WGS) entry which is preliminary data.</text>
</comment>
<dbReference type="AlphaFoldDB" id="A0A2T6ZUC5"/>
<gene>
    <name evidence="4" type="ORF">B9Z19DRAFT_1192907</name>
</gene>
<accession>A0A2T6ZUC5</accession>
<feature type="domain" description="Utp8 C-terminal" evidence="3">
    <location>
        <begin position="492"/>
        <end position="860"/>
    </location>
</feature>
<dbReference type="InterPro" id="IPR018843">
    <property type="entry name" value="Utp8_b-prop"/>
</dbReference>
<reference evidence="4 5" key="1">
    <citation type="submission" date="2017-04" db="EMBL/GenBank/DDBJ databases">
        <title>Draft genome sequence of Tuber borchii Vittad., a whitish edible truffle.</title>
        <authorList>
            <consortium name="DOE Joint Genome Institute"/>
            <person name="Murat C."/>
            <person name="Kuo A."/>
            <person name="Barry K.W."/>
            <person name="Clum A."/>
            <person name="Dockter R.B."/>
            <person name="Fauchery L."/>
            <person name="Iotti M."/>
            <person name="Kohler A."/>
            <person name="Labutti K."/>
            <person name="Lindquist E.A."/>
            <person name="Lipzen A."/>
            <person name="Ohm R.A."/>
            <person name="Wang M."/>
            <person name="Grigoriev I.V."/>
            <person name="Zambonelli A."/>
            <person name="Martin F.M."/>
        </authorList>
    </citation>
    <scope>NUCLEOTIDE SEQUENCE [LARGE SCALE GENOMIC DNA]</scope>
    <source>
        <strain evidence="4 5">Tbo3840</strain>
    </source>
</reference>
<evidence type="ECO:0000313" key="4">
    <source>
        <dbReference type="EMBL" id="PUU79097.1"/>
    </source>
</evidence>
<dbReference type="Pfam" id="PF10395">
    <property type="entry name" value="Utp8_b_propeller"/>
    <property type="match status" value="1"/>
</dbReference>
<dbReference type="OrthoDB" id="5330858at2759"/>
<feature type="compositionally biased region" description="Polar residues" evidence="1">
    <location>
        <begin position="384"/>
        <end position="397"/>
    </location>
</feature>
<evidence type="ECO:0000256" key="1">
    <source>
        <dbReference type="SAM" id="MobiDB-lite"/>
    </source>
</evidence>
<feature type="compositionally biased region" description="Basic and acidic residues" evidence="1">
    <location>
        <begin position="838"/>
        <end position="848"/>
    </location>
</feature>
<feature type="region of interest" description="Disordered" evidence="1">
    <location>
        <begin position="816"/>
        <end position="848"/>
    </location>
</feature>
<dbReference type="EMBL" id="NESQ01000100">
    <property type="protein sequence ID" value="PUU79097.1"/>
    <property type="molecule type" value="Genomic_DNA"/>
</dbReference>
<name>A0A2T6ZUC5_TUBBO</name>
<evidence type="ECO:0000259" key="2">
    <source>
        <dbReference type="Pfam" id="PF10395"/>
    </source>
</evidence>
<evidence type="ECO:0000313" key="5">
    <source>
        <dbReference type="Proteomes" id="UP000244722"/>
    </source>
</evidence>
<proteinExistence type="predicted"/>
<evidence type="ECO:0000259" key="3">
    <source>
        <dbReference type="Pfam" id="PF22542"/>
    </source>
</evidence>
<feature type="domain" description="Utp8 beta-propeller" evidence="2">
    <location>
        <begin position="54"/>
        <end position="376"/>
    </location>
</feature>
<protein>
    <submittedName>
        <fullName evidence="4">Uncharacterized protein</fullName>
    </submittedName>
</protein>
<keyword evidence="5" id="KW-1185">Reference proteome</keyword>
<dbReference type="STRING" id="42251.A0A2T6ZUC5"/>
<dbReference type="Pfam" id="PF22542">
    <property type="entry name" value="Utp8_C"/>
    <property type="match status" value="1"/>
</dbReference>
<feature type="compositionally biased region" description="Basic residues" evidence="1">
    <location>
        <begin position="820"/>
        <end position="830"/>
    </location>
</feature>